<dbReference type="GO" id="GO:0015418">
    <property type="term" value="F:ABC-type quaternary ammonium compound transporting activity"/>
    <property type="evidence" value="ECO:0007669"/>
    <property type="project" value="UniProtKB-EC"/>
</dbReference>
<keyword evidence="4" id="KW-0547">Nucleotide-binding</keyword>
<keyword evidence="15" id="KW-1185">Reference proteome</keyword>
<keyword evidence="3" id="KW-0410">Iron transport</keyword>
<keyword evidence="8" id="KW-0472">Membrane</keyword>
<dbReference type="AlphaFoldDB" id="A0A229UGU8"/>
<dbReference type="PROSITE" id="PS00211">
    <property type="entry name" value="ABC_TRANSPORTER_1"/>
    <property type="match status" value="1"/>
</dbReference>
<dbReference type="Pfam" id="PF00005">
    <property type="entry name" value="ABC_tran"/>
    <property type="match status" value="1"/>
</dbReference>
<evidence type="ECO:0000256" key="4">
    <source>
        <dbReference type="ARBA" id="ARBA00022741"/>
    </source>
</evidence>
<evidence type="ECO:0000256" key="2">
    <source>
        <dbReference type="ARBA" id="ARBA00022475"/>
    </source>
</evidence>
<dbReference type="GO" id="GO:0005524">
    <property type="term" value="F:ATP binding"/>
    <property type="evidence" value="ECO:0007669"/>
    <property type="project" value="UniProtKB-KW"/>
</dbReference>
<evidence type="ECO:0000256" key="10">
    <source>
        <dbReference type="ARBA" id="ARBA00063934"/>
    </source>
</evidence>
<keyword evidence="2" id="KW-1003">Cell membrane</keyword>
<dbReference type="OrthoDB" id="9802264at2"/>
<evidence type="ECO:0000256" key="1">
    <source>
        <dbReference type="ARBA" id="ARBA00022448"/>
    </source>
</evidence>
<gene>
    <name evidence="14" type="ORF">CF651_30325</name>
</gene>
<dbReference type="GO" id="GO:0016020">
    <property type="term" value="C:membrane"/>
    <property type="evidence" value="ECO:0007669"/>
    <property type="project" value="InterPro"/>
</dbReference>
<dbReference type="Gene3D" id="3.40.50.300">
    <property type="entry name" value="P-loop containing nucleotide triphosphate hydrolases"/>
    <property type="match status" value="1"/>
</dbReference>
<dbReference type="InterPro" id="IPR027417">
    <property type="entry name" value="P-loop_NTPase"/>
</dbReference>
<dbReference type="RefSeq" id="WP_094018603.1">
    <property type="nucleotide sequence ID" value="NZ_NMQW01000062.1"/>
</dbReference>
<dbReference type="GO" id="GO:0016887">
    <property type="term" value="F:ATP hydrolysis activity"/>
    <property type="evidence" value="ECO:0007669"/>
    <property type="project" value="InterPro"/>
</dbReference>
<dbReference type="Proteomes" id="UP000215509">
    <property type="component" value="Unassembled WGS sequence"/>
</dbReference>
<protein>
    <recommendedName>
        <fullName evidence="12">Carnitine transport ATP-binding protein OpuCA</fullName>
        <ecNumber evidence="11">7.6.2.9</ecNumber>
    </recommendedName>
</protein>
<dbReference type="InterPro" id="IPR003439">
    <property type="entry name" value="ABC_transporter-like_ATP-bd"/>
</dbReference>
<name>A0A229UGU8_9BACL</name>
<sequence length="348" mass="39345">MGITIQGLNKRYGKKRGITDINLKLPVGGLTAIVGPSGCGKTTLLRTLAGFLTADEGSIFFGDRNVTYTSSQQRKAAMVFQHYALWPHMSVFDNVAYGLKLQKVAKQERETRVLEVLERVEIDTSDVTTRFPQQYSGGQQQRIALARALVVQPEVLLLDEPLSNLDAKVRQRLRVGIRSIQQSFGITAVYVTHDQEEALSMADYVIVMNEGRVEQAGTPEEIYRQPSTYFTAHFLGESHTLSLYRDDRLQRLVIRSGDSKIEPVVEDGLHSHQARKVKQAGEGKQQVWEEEGHFVLEGSICHHLFMGSYYRYMVEIEGQQIFVDDDALLEIGPCHVKIPQTRAFWFDL</sequence>
<evidence type="ECO:0000313" key="15">
    <source>
        <dbReference type="Proteomes" id="UP000215509"/>
    </source>
</evidence>
<dbReference type="PANTHER" id="PTHR42781:SF4">
    <property type="entry name" value="SPERMIDINE_PUTRESCINE IMPORT ATP-BINDING PROTEIN POTA"/>
    <property type="match status" value="1"/>
</dbReference>
<dbReference type="CDD" id="cd03259">
    <property type="entry name" value="ABC_Carb_Solutes_like"/>
    <property type="match status" value="1"/>
</dbReference>
<comment type="catalytic activity">
    <reaction evidence="9">
        <text>a quaternary ammonium(out) + ATP + H2O = a quaternary ammonium(in) + ADP + phosphate + H(+)</text>
        <dbReference type="Rhea" id="RHEA:11036"/>
        <dbReference type="ChEBI" id="CHEBI:15377"/>
        <dbReference type="ChEBI" id="CHEBI:15378"/>
        <dbReference type="ChEBI" id="CHEBI:30616"/>
        <dbReference type="ChEBI" id="CHEBI:35267"/>
        <dbReference type="ChEBI" id="CHEBI:43474"/>
        <dbReference type="ChEBI" id="CHEBI:456216"/>
        <dbReference type="EC" id="7.6.2.9"/>
    </reaction>
</comment>
<dbReference type="InterPro" id="IPR015853">
    <property type="entry name" value="ABC_transpr_FbpC"/>
</dbReference>
<evidence type="ECO:0000256" key="11">
    <source>
        <dbReference type="ARBA" id="ARBA00066388"/>
    </source>
</evidence>
<proteinExistence type="predicted"/>
<keyword evidence="1" id="KW-0813">Transport</keyword>
<dbReference type="FunFam" id="3.40.50.300:FF:000425">
    <property type="entry name" value="Probable ABC transporter, ATP-binding subunit"/>
    <property type="match status" value="1"/>
</dbReference>
<comment type="caution">
    <text evidence="14">The sequence shown here is derived from an EMBL/GenBank/DDBJ whole genome shotgun (WGS) entry which is preliminary data.</text>
</comment>
<dbReference type="InterPro" id="IPR003593">
    <property type="entry name" value="AAA+_ATPase"/>
</dbReference>
<dbReference type="PROSITE" id="PS50893">
    <property type="entry name" value="ABC_TRANSPORTER_2"/>
    <property type="match status" value="1"/>
</dbReference>
<evidence type="ECO:0000313" key="14">
    <source>
        <dbReference type="EMBL" id="OXM82580.1"/>
    </source>
</evidence>
<dbReference type="SMART" id="SM00382">
    <property type="entry name" value="AAA"/>
    <property type="match status" value="1"/>
</dbReference>
<accession>A0A229UGU8</accession>
<evidence type="ECO:0000256" key="6">
    <source>
        <dbReference type="ARBA" id="ARBA00023004"/>
    </source>
</evidence>
<dbReference type="EC" id="7.6.2.9" evidence="11"/>
<organism evidence="14 15">
    <name type="scientific">Paenibacillus rigui</name>
    <dbReference type="NCBI Taxonomy" id="554312"/>
    <lineage>
        <taxon>Bacteria</taxon>
        <taxon>Bacillati</taxon>
        <taxon>Bacillota</taxon>
        <taxon>Bacilli</taxon>
        <taxon>Bacillales</taxon>
        <taxon>Paenibacillaceae</taxon>
        <taxon>Paenibacillus</taxon>
    </lineage>
</organism>
<evidence type="ECO:0000256" key="9">
    <source>
        <dbReference type="ARBA" id="ARBA00052482"/>
    </source>
</evidence>
<evidence type="ECO:0000256" key="3">
    <source>
        <dbReference type="ARBA" id="ARBA00022496"/>
    </source>
</evidence>
<comment type="subunit">
    <text evidence="10">The complex is composed of two ATP-binding proteins (OpuCA), two transmembrane proteins (OpuCB and OpuCD) and a solute-binding protein (OpuCC).</text>
</comment>
<evidence type="ECO:0000256" key="5">
    <source>
        <dbReference type="ARBA" id="ARBA00022840"/>
    </source>
</evidence>
<dbReference type="GO" id="GO:0015408">
    <property type="term" value="F:ABC-type ferric iron transporter activity"/>
    <property type="evidence" value="ECO:0007669"/>
    <property type="project" value="InterPro"/>
</dbReference>
<keyword evidence="6" id="KW-0408">Iron</keyword>
<dbReference type="InterPro" id="IPR017871">
    <property type="entry name" value="ABC_transporter-like_CS"/>
</dbReference>
<evidence type="ECO:0000259" key="13">
    <source>
        <dbReference type="PROSITE" id="PS50893"/>
    </source>
</evidence>
<evidence type="ECO:0000256" key="7">
    <source>
        <dbReference type="ARBA" id="ARBA00023065"/>
    </source>
</evidence>
<dbReference type="EMBL" id="NMQW01000062">
    <property type="protein sequence ID" value="OXM82580.1"/>
    <property type="molecule type" value="Genomic_DNA"/>
</dbReference>
<reference evidence="14 15" key="1">
    <citation type="submission" date="2017-07" db="EMBL/GenBank/DDBJ databases">
        <title>Genome sequencing and assembly of Paenibacillus rigui.</title>
        <authorList>
            <person name="Mayilraj S."/>
        </authorList>
    </citation>
    <scope>NUCLEOTIDE SEQUENCE [LARGE SCALE GENOMIC DNA]</scope>
    <source>
        <strain evidence="14 15">JCM 16352</strain>
    </source>
</reference>
<feature type="domain" description="ABC transporter" evidence="13">
    <location>
        <begin position="3"/>
        <end position="235"/>
    </location>
</feature>
<evidence type="ECO:0000256" key="8">
    <source>
        <dbReference type="ARBA" id="ARBA00023136"/>
    </source>
</evidence>
<dbReference type="SUPFAM" id="SSF52540">
    <property type="entry name" value="P-loop containing nucleoside triphosphate hydrolases"/>
    <property type="match status" value="1"/>
</dbReference>
<dbReference type="PANTHER" id="PTHR42781">
    <property type="entry name" value="SPERMIDINE/PUTRESCINE IMPORT ATP-BINDING PROTEIN POTA"/>
    <property type="match status" value="1"/>
</dbReference>
<dbReference type="InterPro" id="IPR050093">
    <property type="entry name" value="ABC_SmlMolc_Importer"/>
</dbReference>
<keyword evidence="7" id="KW-0406">Ion transport</keyword>
<evidence type="ECO:0000256" key="12">
    <source>
        <dbReference type="ARBA" id="ARBA00070305"/>
    </source>
</evidence>
<keyword evidence="5 14" id="KW-0067">ATP-binding</keyword>